<evidence type="ECO:0000313" key="3">
    <source>
        <dbReference type="Proteomes" id="UP000466794"/>
    </source>
</evidence>
<feature type="transmembrane region" description="Helical" evidence="1">
    <location>
        <begin position="268"/>
        <end position="290"/>
    </location>
</feature>
<feature type="transmembrane region" description="Helical" evidence="1">
    <location>
        <begin position="48"/>
        <end position="69"/>
    </location>
</feature>
<evidence type="ECO:0000313" key="2">
    <source>
        <dbReference type="EMBL" id="MVU79566.1"/>
    </source>
</evidence>
<dbReference type="RefSeq" id="WP_157389267.1">
    <property type="nucleotide sequence ID" value="NZ_WRPP01000004.1"/>
</dbReference>
<dbReference type="AlphaFoldDB" id="A0A7K1UYU9"/>
<feature type="transmembrane region" description="Helical" evidence="1">
    <location>
        <begin position="164"/>
        <end position="183"/>
    </location>
</feature>
<accession>A0A7K1UYU9</accession>
<name>A0A7K1UYU9_9NOCA</name>
<dbReference type="Proteomes" id="UP000466794">
    <property type="component" value="Unassembled WGS sequence"/>
</dbReference>
<keyword evidence="1" id="KW-0472">Membrane</keyword>
<dbReference type="InterPro" id="IPR010640">
    <property type="entry name" value="Low_temperature_requirement_A"/>
</dbReference>
<proteinExistence type="predicted"/>
<protein>
    <recommendedName>
        <fullName evidence="4">Low temperature requirement protein A</fullName>
    </recommendedName>
</protein>
<evidence type="ECO:0008006" key="4">
    <source>
        <dbReference type="Google" id="ProtNLM"/>
    </source>
</evidence>
<feature type="transmembrane region" description="Helical" evidence="1">
    <location>
        <begin position="357"/>
        <end position="377"/>
    </location>
</feature>
<dbReference type="PANTHER" id="PTHR36840">
    <property type="entry name" value="BLL5714 PROTEIN"/>
    <property type="match status" value="1"/>
</dbReference>
<sequence>MLESSATAPESTTPRRATWFELFGDLVFTAAVGQITHRVGAHPDAGSVAAVAGLFVPLWWAWVLYAVHANRADRDTTAHRLLTSFGLVGIVGMAVFAGGVGHDRGVDAGFVIGYLVARAGVAALYAWDSRRNPALRSVFRSFTTGSAAGAVFWLGGLAFESGPIRYGCWAIAMLVELALPLVVGRRLDGVTQETEHLRERFGLFTIVILGESVLGFTNGLAAARTAGWAAVTAAAAFALTVGLWWSYFNGSGMRAGSHTELARPGKLLHAYTFGHLPMLLALALTGASMGMAVTGGGSHLDATAAACIVGGVIVYLVSLALVRAAFTGLREHVVVIRLVTAVPVAALLPVATRIPVAALLTVLAVLVIGSVVAETPAQRRRSAEMG</sequence>
<reference evidence="2 3" key="1">
    <citation type="submission" date="2019-12" db="EMBL/GenBank/DDBJ databases">
        <title>Nocardia sp. nov. ET3-3 isolated from soil.</title>
        <authorList>
            <person name="Kanchanasin P."/>
            <person name="Tanasupawat S."/>
            <person name="Yuki M."/>
            <person name="Kudo T."/>
        </authorList>
    </citation>
    <scope>NUCLEOTIDE SEQUENCE [LARGE SCALE GENOMIC DNA]</scope>
    <source>
        <strain evidence="2 3">ET3-3</strain>
    </source>
</reference>
<feature type="transmembrane region" description="Helical" evidence="1">
    <location>
        <begin position="139"/>
        <end position="158"/>
    </location>
</feature>
<comment type="caution">
    <text evidence="2">The sequence shown here is derived from an EMBL/GenBank/DDBJ whole genome shotgun (WGS) entry which is preliminary data.</text>
</comment>
<feature type="transmembrane region" description="Helical" evidence="1">
    <location>
        <begin position="334"/>
        <end position="351"/>
    </location>
</feature>
<keyword evidence="3" id="KW-1185">Reference proteome</keyword>
<keyword evidence="1" id="KW-0812">Transmembrane</keyword>
<gene>
    <name evidence="2" type="ORF">GPX89_20245</name>
</gene>
<organism evidence="2 3">
    <name type="scientific">Nocardia terrae</name>
    <dbReference type="NCBI Taxonomy" id="2675851"/>
    <lineage>
        <taxon>Bacteria</taxon>
        <taxon>Bacillati</taxon>
        <taxon>Actinomycetota</taxon>
        <taxon>Actinomycetes</taxon>
        <taxon>Mycobacteriales</taxon>
        <taxon>Nocardiaceae</taxon>
        <taxon>Nocardia</taxon>
    </lineage>
</organism>
<feature type="transmembrane region" description="Helical" evidence="1">
    <location>
        <begin position="81"/>
        <end position="102"/>
    </location>
</feature>
<feature type="transmembrane region" description="Helical" evidence="1">
    <location>
        <begin position="108"/>
        <end position="127"/>
    </location>
</feature>
<dbReference type="EMBL" id="WRPP01000004">
    <property type="protein sequence ID" value="MVU79566.1"/>
    <property type="molecule type" value="Genomic_DNA"/>
</dbReference>
<dbReference type="Pfam" id="PF06772">
    <property type="entry name" value="LtrA"/>
    <property type="match status" value="1"/>
</dbReference>
<evidence type="ECO:0000256" key="1">
    <source>
        <dbReference type="SAM" id="Phobius"/>
    </source>
</evidence>
<feature type="transmembrane region" description="Helical" evidence="1">
    <location>
        <begin position="227"/>
        <end position="247"/>
    </location>
</feature>
<feature type="transmembrane region" description="Helical" evidence="1">
    <location>
        <begin position="302"/>
        <end position="322"/>
    </location>
</feature>
<dbReference type="PANTHER" id="PTHR36840:SF1">
    <property type="entry name" value="BLL5714 PROTEIN"/>
    <property type="match status" value="1"/>
</dbReference>
<keyword evidence="1" id="KW-1133">Transmembrane helix</keyword>
<feature type="transmembrane region" description="Helical" evidence="1">
    <location>
        <begin position="203"/>
        <end position="221"/>
    </location>
</feature>